<protein>
    <recommendedName>
        <fullName evidence="4">Glutamine synthetase</fullName>
        <ecNumber evidence="3">6.3.1.2</ecNumber>
    </recommendedName>
    <alternativeName>
        <fullName evidence="12">Glutamate--ammonia ligase</fullName>
    </alternativeName>
    <alternativeName>
        <fullName evidence="11">Glutamine synthetase I alpha</fullName>
    </alternativeName>
</protein>
<feature type="binding site" evidence="16">
    <location>
        <position position="190"/>
    </location>
    <ligand>
        <name>Mg(2+)</name>
        <dbReference type="ChEBI" id="CHEBI:18420"/>
        <label>1</label>
    </ligand>
</feature>
<feature type="binding site" evidence="14">
    <location>
        <position position="302"/>
    </location>
    <ligand>
        <name>L-glutamate</name>
        <dbReference type="ChEBI" id="CHEBI:29985"/>
    </ligand>
</feature>
<dbReference type="GO" id="GO:0004356">
    <property type="term" value="F:glutamine synthetase activity"/>
    <property type="evidence" value="ECO:0007669"/>
    <property type="project" value="UniProtKB-EC"/>
</dbReference>
<feature type="binding site" evidence="16">
    <location>
        <position position="337"/>
    </location>
    <ligand>
        <name>Mg(2+)</name>
        <dbReference type="ChEBI" id="CHEBI:18420"/>
        <label>1</label>
    </ligand>
</feature>
<keyword evidence="7 16" id="KW-0479">Metal-binding</keyword>
<dbReference type="KEGG" id="smen:SAMEA4412692_1884"/>
<dbReference type="RefSeq" id="WP_018374046.1">
    <property type="nucleotide sequence ID" value="NZ_JBCLRV010000001.1"/>
</dbReference>
<feature type="modified residue" description="O-AMP-tyrosine" evidence="17">
    <location>
        <position position="377"/>
    </location>
</feature>
<feature type="binding site" evidence="16">
    <location>
        <position position="197"/>
    </location>
    <ligand>
        <name>Mg(2+)</name>
        <dbReference type="ChEBI" id="CHEBI:18420"/>
        <label>1</label>
    </ligand>
</feature>
<feature type="binding site" evidence="15">
    <location>
        <begin position="200"/>
        <end position="202"/>
    </location>
    <ligand>
        <name>ATP</name>
        <dbReference type="ChEBI" id="CHEBI:30616"/>
    </ligand>
</feature>
<evidence type="ECO:0000256" key="11">
    <source>
        <dbReference type="ARBA" id="ARBA00030136"/>
    </source>
</evidence>
<dbReference type="InterPro" id="IPR027302">
    <property type="entry name" value="Gln_synth_N_conserv_site"/>
</dbReference>
<evidence type="ECO:0000256" key="5">
    <source>
        <dbReference type="ARBA" id="ARBA00022490"/>
    </source>
</evidence>
<keyword evidence="6 22" id="KW-0436">Ligase</keyword>
<keyword evidence="10 16" id="KW-0460">Magnesium</keyword>
<feature type="binding site" evidence="16">
    <location>
        <position position="133"/>
    </location>
    <ligand>
        <name>Mg(2+)</name>
        <dbReference type="ChEBI" id="CHEBI:18420"/>
        <label>1</label>
    </ligand>
</feature>
<evidence type="ECO:0000256" key="10">
    <source>
        <dbReference type="ARBA" id="ARBA00022842"/>
    </source>
</evidence>
<feature type="domain" description="GS catalytic" evidence="21">
    <location>
        <begin position="109"/>
        <end position="448"/>
    </location>
</feature>
<keyword evidence="8 15" id="KW-0547">Nucleotide-binding</keyword>
<feature type="domain" description="GS beta-grasp" evidence="20">
    <location>
        <begin position="15"/>
        <end position="102"/>
    </location>
</feature>
<evidence type="ECO:0000256" key="2">
    <source>
        <dbReference type="ARBA" id="ARBA00009897"/>
    </source>
</evidence>
<dbReference type="FunFam" id="3.30.590.10:FF:000003">
    <property type="entry name" value="Glutamine synthetase 2"/>
    <property type="match status" value="1"/>
</dbReference>
<dbReference type="GO" id="GO:0046872">
    <property type="term" value="F:metal ion binding"/>
    <property type="evidence" value="ECO:0007669"/>
    <property type="project" value="UniProtKB-KW"/>
</dbReference>
<keyword evidence="17" id="KW-0597">Phosphoprotein</keyword>
<evidence type="ECO:0000256" key="1">
    <source>
        <dbReference type="ARBA" id="ARBA00004496"/>
    </source>
</evidence>
<dbReference type="SUPFAM" id="SSF54368">
    <property type="entry name" value="Glutamine synthetase, N-terminal domain"/>
    <property type="match status" value="1"/>
</dbReference>
<organism evidence="22 23">
    <name type="scientific">Streptococcus merionis</name>
    <dbReference type="NCBI Taxonomy" id="400065"/>
    <lineage>
        <taxon>Bacteria</taxon>
        <taxon>Bacillati</taxon>
        <taxon>Bacillota</taxon>
        <taxon>Bacilli</taxon>
        <taxon>Lactobacillales</taxon>
        <taxon>Streptococcaceae</taxon>
        <taxon>Streptococcus</taxon>
    </lineage>
</organism>
<dbReference type="OrthoDB" id="9807095at2"/>
<evidence type="ECO:0000256" key="19">
    <source>
        <dbReference type="RuleBase" id="RU000384"/>
    </source>
</evidence>
<dbReference type="GO" id="GO:0006542">
    <property type="term" value="P:glutamine biosynthetic process"/>
    <property type="evidence" value="ECO:0007669"/>
    <property type="project" value="InterPro"/>
</dbReference>
<evidence type="ECO:0000259" key="20">
    <source>
        <dbReference type="PROSITE" id="PS51986"/>
    </source>
</evidence>
<name>A0A239SYF7_9STRE</name>
<evidence type="ECO:0000256" key="9">
    <source>
        <dbReference type="ARBA" id="ARBA00022840"/>
    </source>
</evidence>
<evidence type="ECO:0000256" key="12">
    <source>
        <dbReference type="ARBA" id="ARBA00030668"/>
    </source>
</evidence>
<dbReference type="GO" id="GO:0005737">
    <property type="term" value="C:cytoplasm"/>
    <property type="evidence" value="ECO:0007669"/>
    <property type="project" value="UniProtKB-SubCell"/>
</dbReference>
<dbReference type="NCBIfam" id="TIGR00653">
    <property type="entry name" value="GlnA"/>
    <property type="match status" value="1"/>
</dbReference>
<sequence>MVTTVADIRREIEEKNVTFLRLMFTDILGTMKNVEIPATPEQVDKVLSNKAMFDGSSIEGFVRINESDMYLYPDLDTWMVFPWGDENGAVGGLLCDIYTPDGKPFAGDPRGNLKKALRHMEEVGFKSFNLGPEPEFFLFKMDELGNPTLEVNDKGGYFDLAPTDLADNTRREIVNVLTKMGFEVEASHHECAVGQHEIDFKYADVLKACDNIQIFKLVVKTIARKHGFYATFMAKPKYGIAGSGMHCNMSLFAQDGSNAFYDPKDPRGMELSDTAYHFLAGLLTHAYGYTAITNPTVNSYKRLVPGFEAPVYVAWAGQNRSPLVRVPASRGISTRLELRSVDPMANPYLAMAVLLEVGLHGIENKLEAPAPVETNIYAMTEEERKAVGITDLPSTLRNAVKGLRKDEVVRKALGEHIYTNFVDAKNFEWASYATFVSQWEIDNYLDTY</sequence>
<dbReference type="SUPFAM" id="SSF55931">
    <property type="entry name" value="Glutamine synthetase/guanido kinase"/>
    <property type="match status" value="1"/>
</dbReference>
<dbReference type="PANTHER" id="PTHR43785">
    <property type="entry name" value="GAMMA-GLUTAMYLPUTRESCINE SYNTHETASE"/>
    <property type="match status" value="1"/>
</dbReference>
<comment type="subcellular location">
    <subcellularLocation>
        <location evidence="1">Cytoplasm</location>
    </subcellularLocation>
</comment>
<accession>A0A239SYF7</accession>
<dbReference type="InterPro" id="IPR036651">
    <property type="entry name" value="Gln_synt_N_sf"/>
</dbReference>
<dbReference type="Proteomes" id="UP000215185">
    <property type="component" value="Chromosome 1"/>
</dbReference>
<reference evidence="22 23" key="1">
    <citation type="submission" date="2017-06" db="EMBL/GenBank/DDBJ databases">
        <authorList>
            <consortium name="Pathogen Informatics"/>
        </authorList>
    </citation>
    <scope>NUCLEOTIDE SEQUENCE [LARGE SCALE GENOMIC DNA]</scope>
    <source>
        <strain evidence="22 23">NCTC13788</strain>
    </source>
</reference>
<evidence type="ECO:0000256" key="8">
    <source>
        <dbReference type="ARBA" id="ARBA00022741"/>
    </source>
</evidence>
<comment type="catalytic activity">
    <reaction evidence="13">
        <text>L-glutamate + NH4(+) + ATP = L-glutamine + ADP + phosphate + H(+)</text>
        <dbReference type="Rhea" id="RHEA:16169"/>
        <dbReference type="ChEBI" id="CHEBI:15378"/>
        <dbReference type="ChEBI" id="CHEBI:28938"/>
        <dbReference type="ChEBI" id="CHEBI:29985"/>
        <dbReference type="ChEBI" id="CHEBI:30616"/>
        <dbReference type="ChEBI" id="CHEBI:43474"/>
        <dbReference type="ChEBI" id="CHEBI:58359"/>
        <dbReference type="ChEBI" id="CHEBI:456216"/>
        <dbReference type="EC" id="6.3.1.2"/>
    </reaction>
</comment>
<dbReference type="PROSITE" id="PS51987">
    <property type="entry name" value="GS_CATALYTIC"/>
    <property type="match status" value="1"/>
</dbReference>
<evidence type="ECO:0000256" key="13">
    <source>
        <dbReference type="ARBA" id="ARBA00049436"/>
    </source>
</evidence>
<dbReference type="FunFam" id="3.10.20.70:FF:000005">
    <property type="entry name" value="Glutamine synthetase"/>
    <property type="match status" value="1"/>
</dbReference>
<comment type="similarity">
    <text evidence="2 18 19">Belongs to the glutamine synthetase family.</text>
</comment>
<dbReference type="PROSITE" id="PS51986">
    <property type="entry name" value="GS_BETA_GRASP"/>
    <property type="match status" value="1"/>
</dbReference>
<dbReference type="InterPro" id="IPR004809">
    <property type="entry name" value="Gln_synth_I"/>
</dbReference>
<feature type="binding site" evidence="16">
    <location>
        <position position="135"/>
    </location>
    <ligand>
        <name>Mg(2+)</name>
        <dbReference type="ChEBI" id="CHEBI:18420"/>
        <label>2</label>
    </ligand>
</feature>
<comment type="cofactor">
    <cofactor evidence="16">
        <name>Mg(2+)</name>
        <dbReference type="ChEBI" id="CHEBI:18420"/>
    </cofactor>
    <text evidence="16">Binds 2 Mg(2+) ions per subunit.</text>
</comment>
<dbReference type="PROSITE" id="PS00180">
    <property type="entry name" value="GLNA_1"/>
    <property type="match status" value="1"/>
</dbReference>
<evidence type="ECO:0000256" key="7">
    <source>
        <dbReference type="ARBA" id="ARBA00022723"/>
    </source>
</evidence>
<evidence type="ECO:0000256" key="17">
    <source>
        <dbReference type="PIRSR" id="PIRSR604809-50"/>
    </source>
</evidence>
<keyword evidence="23" id="KW-1185">Reference proteome</keyword>
<dbReference type="InterPro" id="IPR008146">
    <property type="entry name" value="Gln_synth_cat_dom"/>
</dbReference>
<feature type="binding site" evidence="14">
    <location>
        <position position="339"/>
    </location>
    <ligand>
        <name>L-glutamate</name>
        <dbReference type="ChEBI" id="CHEBI:29985"/>
    </ligand>
</feature>
<dbReference type="GO" id="GO:0005524">
    <property type="term" value="F:ATP binding"/>
    <property type="evidence" value="ECO:0007669"/>
    <property type="project" value="UniProtKB-KW"/>
</dbReference>
<dbReference type="EC" id="6.3.1.2" evidence="3"/>
<dbReference type="Pfam" id="PF00120">
    <property type="entry name" value="Gln-synt_C"/>
    <property type="match status" value="1"/>
</dbReference>
<evidence type="ECO:0000256" key="14">
    <source>
        <dbReference type="PIRSR" id="PIRSR604809-1"/>
    </source>
</evidence>
<keyword evidence="9 15" id="KW-0067">ATP-binding</keyword>
<keyword evidence="5" id="KW-0963">Cytoplasm</keyword>
<feature type="binding site" evidence="16">
    <location>
        <position position="246"/>
    </location>
    <ligand>
        <name>Mg(2+)</name>
        <dbReference type="ChEBI" id="CHEBI:18420"/>
        <label>1</label>
    </ligand>
</feature>
<feature type="binding site" evidence="15">
    <location>
        <position position="185"/>
    </location>
    <ligand>
        <name>ATP</name>
        <dbReference type="ChEBI" id="CHEBI:30616"/>
    </ligand>
</feature>
<dbReference type="EMBL" id="LT906439">
    <property type="protein sequence ID" value="SNU90477.1"/>
    <property type="molecule type" value="Genomic_DNA"/>
</dbReference>
<dbReference type="InterPro" id="IPR014746">
    <property type="entry name" value="Gln_synth/guanido_kin_cat_dom"/>
</dbReference>
<evidence type="ECO:0000256" key="6">
    <source>
        <dbReference type="ARBA" id="ARBA00022598"/>
    </source>
</evidence>
<dbReference type="PANTHER" id="PTHR43785:SF12">
    <property type="entry name" value="TYPE-1 GLUTAMINE SYNTHETASE 2"/>
    <property type="match status" value="1"/>
</dbReference>
<dbReference type="Gene3D" id="3.10.20.70">
    <property type="entry name" value="Glutamine synthetase, N-terminal domain"/>
    <property type="match status" value="1"/>
</dbReference>
<evidence type="ECO:0000259" key="21">
    <source>
        <dbReference type="PROSITE" id="PS51987"/>
    </source>
</evidence>
<dbReference type="AlphaFoldDB" id="A0A239SYF7"/>
<dbReference type="STRING" id="1123308.GCA_000380085_01501"/>
<dbReference type="Gene3D" id="3.30.590.10">
    <property type="entry name" value="Glutamine synthetase/guanido kinase, catalytic domain"/>
    <property type="match status" value="1"/>
</dbReference>
<evidence type="ECO:0000313" key="22">
    <source>
        <dbReference type="EMBL" id="SNU90477.1"/>
    </source>
</evidence>
<evidence type="ECO:0000256" key="3">
    <source>
        <dbReference type="ARBA" id="ARBA00012937"/>
    </source>
</evidence>
<feature type="binding site" evidence="14">
    <location>
        <position position="320"/>
    </location>
    <ligand>
        <name>L-glutamate</name>
        <dbReference type="ChEBI" id="CHEBI:29985"/>
    </ligand>
</feature>
<evidence type="ECO:0000313" key="23">
    <source>
        <dbReference type="Proteomes" id="UP000215185"/>
    </source>
</evidence>
<feature type="binding site" evidence="15">
    <location>
        <position position="320"/>
    </location>
    <ligand>
        <name>ATP</name>
        <dbReference type="ChEBI" id="CHEBI:30616"/>
    </ligand>
</feature>
<dbReference type="InterPro" id="IPR008147">
    <property type="entry name" value="Gln_synt_N"/>
</dbReference>
<feature type="binding site" evidence="14">
    <location>
        <position position="308"/>
    </location>
    <ligand>
        <name>L-glutamate</name>
        <dbReference type="ChEBI" id="CHEBI:29985"/>
    </ligand>
</feature>
<evidence type="ECO:0000256" key="18">
    <source>
        <dbReference type="PROSITE-ProRule" id="PRU01330"/>
    </source>
</evidence>
<gene>
    <name evidence="22" type="primary">glnA</name>
    <name evidence="22" type="ORF">SAMEA4412692_01884</name>
</gene>
<evidence type="ECO:0000256" key="4">
    <source>
        <dbReference type="ARBA" id="ARBA00021364"/>
    </source>
</evidence>
<evidence type="ECO:0000256" key="15">
    <source>
        <dbReference type="PIRSR" id="PIRSR604809-2"/>
    </source>
</evidence>
<evidence type="ECO:0000256" key="16">
    <source>
        <dbReference type="PIRSR" id="PIRSR604809-3"/>
    </source>
</evidence>
<proteinExistence type="inferred from homology"/>
<dbReference type="eggNOG" id="COG0174">
    <property type="taxonomic scope" value="Bacteria"/>
</dbReference>
<dbReference type="SMART" id="SM01230">
    <property type="entry name" value="Gln-synt_C"/>
    <property type="match status" value="1"/>
</dbReference>
<dbReference type="Pfam" id="PF03951">
    <property type="entry name" value="Gln-synt_N"/>
    <property type="match status" value="1"/>
</dbReference>